<dbReference type="Gene3D" id="3.40.50.720">
    <property type="entry name" value="NAD(P)-binding Rossmann-like Domain"/>
    <property type="match status" value="1"/>
</dbReference>
<dbReference type="EC" id="1.1.1.102" evidence="9"/>
<dbReference type="AlphaFoldDB" id="A0AAD5HF82"/>
<evidence type="ECO:0000313" key="13">
    <source>
        <dbReference type="Proteomes" id="UP001206595"/>
    </source>
</evidence>
<proteinExistence type="predicted"/>
<comment type="pathway">
    <text evidence="3">Sphingolipid metabolism.</text>
</comment>
<evidence type="ECO:0000256" key="8">
    <source>
        <dbReference type="ARBA" id="ARBA00023098"/>
    </source>
</evidence>
<dbReference type="FunFam" id="3.40.50.720:FF:000468">
    <property type="entry name" value="Short-chain dehydrogenase, putative"/>
    <property type="match status" value="1"/>
</dbReference>
<comment type="subcellular location">
    <subcellularLocation>
        <location evidence="1">Endoplasmic reticulum</location>
    </subcellularLocation>
</comment>
<dbReference type="EMBL" id="MU620917">
    <property type="protein sequence ID" value="KAI8579768.1"/>
    <property type="molecule type" value="Genomic_DNA"/>
</dbReference>
<dbReference type="PANTHER" id="PTHR43550:SF3">
    <property type="entry name" value="3-KETODIHYDROSPHINGOSINE REDUCTASE"/>
    <property type="match status" value="1"/>
</dbReference>
<dbReference type="SUPFAM" id="SSF51735">
    <property type="entry name" value="NAD(P)-binding Rossmann-fold domains"/>
    <property type="match status" value="1"/>
</dbReference>
<evidence type="ECO:0000313" key="12">
    <source>
        <dbReference type="EMBL" id="KAI8579768.1"/>
    </source>
</evidence>
<keyword evidence="6" id="KW-0746">Sphingolipid metabolism</keyword>
<dbReference type="GO" id="GO:0047560">
    <property type="term" value="F:3-dehydrosphinganine reductase activity"/>
    <property type="evidence" value="ECO:0007669"/>
    <property type="project" value="UniProtKB-EC"/>
</dbReference>
<dbReference type="InterPro" id="IPR036291">
    <property type="entry name" value="NAD(P)-bd_dom_sf"/>
</dbReference>
<comment type="caution">
    <text evidence="12">The sequence shown here is derived from an EMBL/GenBank/DDBJ whole genome shotgun (WGS) entry which is preliminary data.</text>
</comment>
<dbReference type="GeneID" id="75914241"/>
<evidence type="ECO:0000256" key="3">
    <source>
        <dbReference type="ARBA" id="ARBA00004991"/>
    </source>
</evidence>
<comment type="function">
    <text evidence="10">Catalyzes the reduction of 3'-oxosphinganine (3-ketodihydrosphingosine/KDS) to sphinganine (dihydrosphingosine/DHS), the second step of de novo sphingolipid biosynthesis.</text>
</comment>
<dbReference type="InterPro" id="IPR045022">
    <property type="entry name" value="KDSR-like"/>
</dbReference>
<evidence type="ECO:0000256" key="7">
    <source>
        <dbReference type="ARBA" id="ARBA00023002"/>
    </source>
</evidence>
<protein>
    <recommendedName>
        <fullName evidence="9">3-dehydrosphinganine reductase</fullName>
        <ecNumber evidence="9">1.1.1.102</ecNumber>
    </recommendedName>
</protein>
<evidence type="ECO:0000256" key="1">
    <source>
        <dbReference type="ARBA" id="ARBA00004240"/>
    </source>
</evidence>
<dbReference type="GO" id="GO:0030148">
    <property type="term" value="P:sphingolipid biosynthetic process"/>
    <property type="evidence" value="ECO:0007669"/>
    <property type="project" value="InterPro"/>
</dbReference>
<evidence type="ECO:0000256" key="11">
    <source>
        <dbReference type="ARBA" id="ARBA00048930"/>
    </source>
</evidence>
<reference evidence="12" key="2">
    <citation type="journal article" date="2022" name="Proc. Natl. Acad. Sci. U.S.A.">
        <title>Diploid-dominant life cycles characterize the early evolution of Fungi.</title>
        <authorList>
            <person name="Amses K.R."/>
            <person name="Simmons D.R."/>
            <person name="Longcore J.E."/>
            <person name="Mondo S.J."/>
            <person name="Seto K."/>
            <person name="Jeronimo G.H."/>
            <person name="Bonds A.E."/>
            <person name="Quandt C.A."/>
            <person name="Davis W.J."/>
            <person name="Chang Y."/>
            <person name="Federici B.A."/>
            <person name="Kuo A."/>
            <person name="LaButti K."/>
            <person name="Pangilinan J."/>
            <person name="Andreopoulos W."/>
            <person name="Tritt A."/>
            <person name="Riley R."/>
            <person name="Hundley H."/>
            <person name="Johnson J."/>
            <person name="Lipzen A."/>
            <person name="Barry K."/>
            <person name="Lang B.F."/>
            <person name="Cuomo C.A."/>
            <person name="Buchler N.E."/>
            <person name="Grigoriev I.V."/>
            <person name="Spatafora J.W."/>
            <person name="Stajich J.E."/>
            <person name="James T.Y."/>
        </authorList>
    </citation>
    <scope>NUCLEOTIDE SEQUENCE</scope>
    <source>
        <strain evidence="12">AG</strain>
    </source>
</reference>
<dbReference type="GO" id="GO:0005789">
    <property type="term" value="C:endoplasmic reticulum membrane"/>
    <property type="evidence" value="ECO:0007669"/>
    <property type="project" value="TreeGrafter"/>
</dbReference>
<reference evidence="12" key="1">
    <citation type="submission" date="2021-06" db="EMBL/GenBank/DDBJ databases">
        <authorList>
            <consortium name="DOE Joint Genome Institute"/>
            <person name="Mondo S.J."/>
            <person name="Amses K.R."/>
            <person name="Simmons D.R."/>
            <person name="Longcore J.E."/>
            <person name="Seto K."/>
            <person name="Alves G.H."/>
            <person name="Bonds A.E."/>
            <person name="Quandt C.A."/>
            <person name="Davis W.J."/>
            <person name="Chang Y."/>
            <person name="Letcher P.M."/>
            <person name="Powell M.J."/>
            <person name="Kuo A."/>
            <person name="Labutti K."/>
            <person name="Pangilinan J."/>
            <person name="Andreopoulos W."/>
            <person name="Tritt A."/>
            <person name="Riley R."/>
            <person name="Hundley H."/>
            <person name="Johnson J."/>
            <person name="Lipzen A."/>
            <person name="Barry K."/>
            <person name="Berbee M.L."/>
            <person name="Buchler N.E."/>
            <person name="Grigoriev I.V."/>
            <person name="Spatafora J.W."/>
            <person name="Stajich J.E."/>
            <person name="James T.Y."/>
        </authorList>
    </citation>
    <scope>NUCLEOTIDE SEQUENCE</scope>
    <source>
        <strain evidence="12">AG</strain>
    </source>
</reference>
<evidence type="ECO:0000256" key="2">
    <source>
        <dbReference type="ARBA" id="ARBA00004760"/>
    </source>
</evidence>
<evidence type="ECO:0000256" key="5">
    <source>
        <dbReference type="ARBA" id="ARBA00022857"/>
    </source>
</evidence>
<dbReference type="PANTHER" id="PTHR43550">
    <property type="entry name" value="3-KETODIHYDROSPHINGOSINE REDUCTASE"/>
    <property type="match status" value="1"/>
</dbReference>
<keyword evidence="5" id="KW-0521">NADP</keyword>
<keyword evidence="4" id="KW-0256">Endoplasmic reticulum</keyword>
<dbReference type="RefSeq" id="XP_051444772.1">
    <property type="nucleotide sequence ID" value="XM_051588896.1"/>
</dbReference>
<gene>
    <name evidence="12" type="ORF">K450DRAFT_240245</name>
</gene>
<dbReference type="PRINTS" id="PR00081">
    <property type="entry name" value="GDHRDH"/>
</dbReference>
<sequence>MRVGFMEIESQLFSTYFLCFVSKKVRMPLSLVDHILKLTPYSGMVGQLHPWQSALISLAVVLVATVTAQVIYRRATRPPFRPAGKLCLITGGSTGLGKALAVSMAASGADVVIVARRQAELAVAVKEIEAKKLNASQIVLAVSADVTSKTDIVRIFDETKAKMNRDPDYVFACAGASFPKMFLDHTMEDFEFLSNLNYLGQAYIAHQAAKRMVESKIKDGKIVFVSSVLGLMSFAGWSTYSPTKYAVRGLADTLRNELQRYTINVHIFFPGTIFTPGFEIENQTKPHVTKVIEGASEGQTPEECARSLTKGLEAGYYAITTDFLTELLRTVGRGVGPTNGFFSDWILSSVGWASHFTWTTL</sequence>
<dbReference type="Proteomes" id="UP001206595">
    <property type="component" value="Unassembled WGS sequence"/>
</dbReference>
<keyword evidence="13" id="KW-1185">Reference proteome</keyword>
<dbReference type="InterPro" id="IPR002347">
    <property type="entry name" value="SDR_fam"/>
</dbReference>
<dbReference type="CDD" id="cd08939">
    <property type="entry name" value="KDSR-like_SDR_c"/>
    <property type="match status" value="1"/>
</dbReference>
<accession>A0AAD5HF82</accession>
<comment type="pathway">
    <text evidence="2">Lipid metabolism; sphingolipid metabolism.</text>
</comment>
<evidence type="ECO:0000256" key="9">
    <source>
        <dbReference type="ARBA" id="ARBA00026112"/>
    </source>
</evidence>
<comment type="catalytic activity">
    <reaction evidence="11">
        <text>sphinganine + NADP(+) = 3-oxosphinganine + NADPH + H(+)</text>
        <dbReference type="Rhea" id="RHEA:22640"/>
        <dbReference type="ChEBI" id="CHEBI:15378"/>
        <dbReference type="ChEBI" id="CHEBI:57783"/>
        <dbReference type="ChEBI" id="CHEBI:57817"/>
        <dbReference type="ChEBI" id="CHEBI:58299"/>
        <dbReference type="ChEBI" id="CHEBI:58349"/>
        <dbReference type="EC" id="1.1.1.102"/>
    </reaction>
    <physiologicalReaction direction="right-to-left" evidence="11">
        <dbReference type="Rhea" id="RHEA:22642"/>
    </physiologicalReaction>
</comment>
<evidence type="ECO:0000256" key="4">
    <source>
        <dbReference type="ARBA" id="ARBA00022824"/>
    </source>
</evidence>
<evidence type="ECO:0000256" key="10">
    <source>
        <dbReference type="ARBA" id="ARBA00044737"/>
    </source>
</evidence>
<dbReference type="Pfam" id="PF00106">
    <property type="entry name" value="adh_short"/>
    <property type="match status" value="1"/>
</dbReference>
<organism evidence="12 13">
    <name type="scientific">Umbelopsis ramanniana AG</name>
    <dbReference type="NCBI Taxonomy" id="1314678"/>
    <lineage>
        <taxon>Eukaryota</taxon>
        <taxon>Fungi</taxon>
        <taxon>Fungi incertae sedis</taxon>
        <taxon>Mucoromycota</taxon>
        <taxon>Mucoromycotina</taxon>
        <taxon>Umbelopsidomycetes</taxon>
        <taxon>Umbelopsidales</taxon>
        <taxon>Umbelopsidaceae</taxon>
        <taxon>Umbelopsis</taxon>
    </lineage>
</organism>
<evidence type="ECO:0000256" key="6">
    <source>
        <dbReference type="ARBA" id="ARBA00022919"/>
    </source>
</evidence>
<name>A0AAD5HF82_UMBRA</name>
<dbReference type="GO" id="GO:0006666">
    <property type="term" value="P:3-keto-sphinganine metabolic process"/>
    <property type="evidence" value="ECO:0007669"/>
    <property type="project" value="InterPro"/>
</dbReference>
<keyword evidence="8" id="KW-0443">Lipid metabolism</keyword>
<keyword evidence="7" id="KW-0560">Oxidoreductase</keyword>